<protein>
    <submittedName>
        <fullName evidence="1">Uncharacterized protein</fullName>
    </submittedName>
</protein>
<reference evidence="1 2" key="1">
    <citation type="submission" date="2019-04" db="EMBL/GenBank/DDBJ databases">
        <title>Flavobacterium sp. strain DS2-A Genome sequencing and assembly.</title>
        <authorList>
            <person name="Kim I."/>
        </authorList>
    </citation>
    <scope>NUCLEOTIDE SEQUENCE [LARGE SCALE GENOMIC DNA]</scope>
    <source>
        <strain evidence="1 2">DS2-A</strain>
    </source>
</reference>
<dbReference type="EMBL" id="SRLH01000005">
    <property type="protein sequence ID" value="TGD57781.1"/>
    <property type="molecule type" value="Genomic_DNA"/>
</dbReference>
<evidence type="ECO:0000313" key="1">
    <source>
        <dbReference type="EMBL" id="TGD57781.1"/>
    </source>
</evidence>
<accession>A0A4Z0L5K2</accession>
<name>A0A4Z0L5K2_9FLAO</name>
<dbReference type="RefSeq" id="WP_135526821.1">
    <property type="nucleotide sequence ID" value="NZ_SRLH01000005.1"/>
</dbReference>
<evidence type="ECO:0000313" key="2">
    <source>
        <dbReference type="Proteomes" id="UP000297407"/>
    </source>
</evidence>
<keyword evidence="2" id="KW-1185">Reference proteome</keyword>
<dbReference type="AlphaFoldDB" id="A0A4Z0L5K2"/>
<dbReference type="Proteomes" id="UP000297407">
    <property type="component" value="Unassembled WGS sequence"/>
</dbReference>
<organism evidence="1 2">
    <name type="scientific">Flavobacterium humi</name>
    <dbReference type="NCBI Taxonomy" id="2562683"/>
    <lineage>
        <taxon>Bacteria</taxon>
        <taxon>Pseudomonadati</taxon>
        <taxon>Bacteroidota</taxon>
        <taxon>Flavobacteriia</taxon>
        <taxon>Flavobacteriales</taxon>
        <taxon>Flavobacteriaceae</taxon>
        <taxon>Flavobacterium</taxon>
    </lineage>
</organism>
<dbReference type="OrthoDB" id="1329012at2"/>
<gene>
    <name evidence="1" type="ORF">E4635_11450</name>
</gene>
<sequence>MEYNNYNWVGSTNKITAMKTTARHFLLCLLLMIGFGATAQNNYVLGKADTNPAGERFYKVISFGEKIFFGKVENTTTWSVTNTAEKTTANLRGSEINEYVFEKAGQYEIRFFENKKHSDECNHPSFDEKMLIKVNPVKMTFDFSKIAFSEKIERGRNYDNLIITVPVGISTKDNSITKLAAPGLFIAGIGVSMKAKPATENVEIKNGVQLLTYQVSGIVNAESYLMFDFSDFNNQIHTYNLPQIIH</sequence>
<comment type="caution">
    <text evidence="1">The sequence shown here is derived from an EMBL/GenBank/DDBJ whole genome shotgun (WGS) entry which is preliminary data.</text>
</comment>
<proteinExistence type="predicted"/>